<dbReference type="RefSeq" id="XP_058340137.1">
    <property type="nucleotide sequence ID" value="XM_058489089.1"/>
</dbReference>
<comment type="similarity">
    <text evidence="2">Belongs to the major facilitator superfamily. Monocarboxylate porter (TC 2.A.1.13) family.</text>
</comment>
<feature type="transmembrane region" description="Helical" evidence="3">
    <location>
        <begin position="252"/>
        <end position="271"/>
    </location>
</feature>
<feature type="transmembrane region" description="Helical" evidence="3">
    <location>
        <begin position="91"/>
        <end position="110"/>
    </location>
</feature>
<accession>A0AAD7UX14</accession>
<reference evidence="5 6" key="1">
    <citation type="submission" date="2023-03" db="EMBL/GenBank/DDBJ databases">
        <title>Genome sequence of Lichtheimia ornata CBS 291.66.</title>
        <authorList>
            <person name="Mohabir J.T."/>
            <person name="Shea T.P."/>
            <person name="Kurbessoian T."/>
            <person name="Berby B."/>
            <person name="Fontaine J."/>
            <person name="Livny J."/>
            <person name="Gnirke A."/>
            <person name="Stajich J.E."/>
            <person name="Cuomo C.A."/>
        </authorList>
    </citation>
    <scope>NUCLEOTIDE SEQUENCE [LARGE SCALE GENOMIC DNA]</scope>
    <source>
        <strain evidence="5">CBS 291.66</strain>
    </source>
</reference>
<sequence>MTNPQNESNNPAIEHQLTRTEEIASSTPADGFSSAATFVDASDNHHRNAEEPDAKATVTLHTESNIDNPTSQPLVTTGDDPYYTEGWRNPGWLAGGSLFLVTTGTFGMMMSWGTFQPVYLEKVYPGQTDAFHIAFVGTIGHALSSSLGIPLSLVINKIGHRNTLAIGAVLCRLGLFLASIATQLWQTFITHGFIFGLGASFCFSASFMLPSQWFVRQRALVNGLANTGAAVGGLCFSPLSEYLMQTLGYRNALRVLGAILFGLFALATVLVRVRYPPSSSSSDKQQRDNNNYGSISTRASSSPLLSIPFALSMAFSLLAPFGYIVPFHFMPTYAMVELGCSPSVASTMVSVGMAANIVCRIALGFIGDRLGQINTLFIATFVSAIFTTTMWQNAHTLATYAAYVFLIGLTSGAYFGLIPSVLARIVGMKQYLYISGSMAWMFMAIGTLLGTPFFGRLAEISWTCAIQFAGATSLAAAACMFAIRFLLDKRLLSKL</sequence>
<dbReference type="Pfam" id="PF07690">
    <property type="entry name" value="MFS_1"/>
    <property type="match status" value="1"/>
</dbReference>
<keyword evidence="3" id="KW-1133">Transmembrane helix</keyword>
<evidence type="ECO:0000256" key="3">
    <source>
        <dbReference type="SAM" id="Phobius"/>
    </source>
</evidence>
<dbReference type="InterPro" id="IPR020846">
    <property type="entry name" value="MFS_dom"/>
</dbReference>
<dbReference type="InterPro" id="IPR036259">
    <property type="entry name" value="MFS_trans_sf"/>
</dbReference>
<dbReference type="GeneID" id="83216499"/>
<name>A0AAD7UX14_9FUNG</name>
<proteinExistence type="inferred from homology"/>
<gene>
    <name evidence="5" type="ORF">O0I10_009092</name>
</gene>
<keyword evidence="3" id="KW-0472">Membrane</keyword>
<feature type="transmembrane region" description="Helical" evidence="3">
    <location>
        <begin position="188"/>
        <end position="207"/>
    </location>
</feature>
<dbReference type="AlphaFoldDB" id="A0AAD7UX14"/>
<evidence type="ECO:0000256" key="1">
    <source>
        <dbReference type="ARBA" id="ARBA00004141"/>
    </source>
</evidence>
<dbReference type="PANTHER" id="PTHR11360:SF284">
    <property type="entry name" value="EG:103B4.3 PROTEIN-RELATED"/>
    <property type="match status" value="1"/>
</dbReference>
<comment type="caution">
    <text evidence="5">The sequence shown here is derived from an EMBL/GenBank/DDBJ whole genome shotgun (WGS) entry which is preliminary data.</text>
</comment>
<dbReference type="GO" id="GO:0022857">
    <property type="term" value="F:transmembrane transporter activity"/>
    <property type="evidence" value="ECO:0007669"/>
    <property type="project" value="InterPro"/>
</dbReference>
<keyword evidence="3" id="KW-0812">Transmembrane</keyword>
<organism evidence="5 6">
    <name type="scientific">Lichtheimia ornata</name>
    <dbReference type="NCBI Taxonomy" id="688661"/>
    <lineage>
        <taxon>Eukaryota</taxon>
        <taxon>Fungi</taxon>
        <taxon>Fungi incertae sedis</taxon>
        <taxon>Mucoromycota</taxon>
        <taxon>Mucoromycotina</taxon>
        <taxon>Mucoromycetes</taxon>
        <taxon>Mucorales</taxon>
        <taxon>Lichtheimiaceae</taxon>
        <taxon>Lichtheimia</taxon>
    </lineage>
</organism>
<feature type="transmembrane region" description="Helical" evidence="3">
    <location>
        <begin position="400"/>
        <end position="419"/>
    </location>
</feature>
<feature type="transmembrane region" description="Helical" evidence="3">
    <location>
        <begin position="219"/>
        <end position="240"/>
    </location>
</feature>
<evidence type="ECO:0000259" key="4">
    <source>
        <dbReference type="PROSITE" id="PS50850"/>
    </source>
</evidence>
<feature type="transmembrane region" description="Helical" evidence="3">
    <location>
        <begin position="163"/>
        <end position="182"/>
    </location>
</feature>
<evidence type="ECO:0000256" key="2">
    <source>
        <dbReference type="ARBA" id="ARBA00006727"/>
    </source>
</evidence>
<comment type="subcellular location">
    <subcellularLocation>
        <location evidence="1">Membrane</location>
        <topology evidence="1">Multi-pass membrane protein</topology>
    </subcellularLocation>
</comment>
<feature type="transmembrane region" description="Helical" evidence="3">
    <location>
        <begin position="431"/>
        <end position="454"/>
    </location>
</feature>
<feature type="transmembrane region" description="Helical" evidence="3">
    <location>
        <begin position="344"/>
        <end position="363"/>
    </location>
</feature>
<feature type="transmembrane region" description="Helical" evidence="3">
    <location>
        <begin position="460"/>
        <end position="487"/>
    </location>
</feature>
<feature type="transmembrane region" description="Helical" evidence="3">
    <location>
        <begin position="375"/>
        <end position="394"/>
    </location>
</feature>
<dbReference type="InterPro" id="IPR011701">
    <property type="entry name" value="MFS"/>
</dbReference>
<dbReference type="SUPFAM" id="SSF103473">
    <property type="entry name" value="MFS general substrate transporter"/>
    <property type="match status" value="1"/>
</dbReference>
<dbReference type="GO" id="GO:0016020">
    <property type="term" value="C:membrane"/>
    <property type="evidence" value="ECO:0007669"/>
    <property type="project" value="UniProtKB-SubCell"/>
</dbReference>
<feature type="transmembrane region" description="Helical" evidence="3">
    <location>
        <begin position="304"/>
        <end position="324"/>
    </location>
</feature>
<protein>
    <recommendedName>
        <fullName evidence="4">Major facilitator superfamily (MFS) profile domain-containing protein</fullName>
    </recommendedName>
</protein>
<feature type="transmembrane region" description="Helical" evidence="3">
    <location>
        <begin position="130"/>
        <end position="151"/>
    </location>
</feature>
<feature type="domain" description="Major facilitator superfamily (MFS) profile" evidence="4">
    <location>
        <begin position="97"/>
        <end position="490"/>
    </location>
</feature>
<evidence type="ECO:0000313" key="5">
    <source>
        <dbReference type="EMBL" id="KAJ8655224.1"/>
    </source>
</evidence>
<dbReference type="Gene3D" id="1.20.1250.20">
    <property type="entry name" value="MFS general substrate transporter like domains"/>
    <property type="match status" value="2"/>
</dbReference>
<keyword evidence="6" id="KW-1185">Reference proteome</keyword>
<dbReference type="PROSITE" id="PS50850">
    <property type="entry name" value="MFS"/>
    <property type="match status" value="1"/>
</dbReference>
<dbReference type="EMBL" id="JARTCD010000051">
    <property type="protein sequence ID" value="KAJ8655224.1"/>
    <property type="molecule type" value="Genomic_DNA"/>
</dbReference>
<dbReference type="Proteomes" id="UP001234581">
    <property type="component" value="Unassembled WGS sequence"/>
</dbReference>
<evidence type="ECO:0000313" key="6">
    <source>
        <dbReference type="Proteomes" id="UP001234581"/>
    </source>
</evidence>
<dbReference type="PANTHER" id="PTHR11360">
    <property type="entry name" value="MONOCARBOXYLATE TRANSPORTER"/>
    <property type="match status" value="1"/>
</dbReference>
<dbReference type="InterPro" id="IPR050327">
    <property type="entry name" value="Proton-linked_MCT"/>
</dbReference>